<evidence type="ECO:0000256" key="4">
    <source>
        <dbReference type="ARBA" id="ARBA00023098"/>
    </source>
</evidence>
<dbReference type="Proteomes" id="UP000050741">
    <property type="component" value="Unassembled WGS sequence"/>
</dbReference>
<reference evidence="6" key="1">
    <citation type="submission" date="2014-05" db="EMBL/GenBank/DDBJ databases">
        <title>The genome and life-stage specific transcriptomes of Globodera pallida elucidate key aspects of plant parasitism by a cyst nematode.</title>
        <authorList>
            <person name="Cotton J.A."/>
            <person name="Lilley C.J."/>
            <person name="Jones L.M."/>
            <person name="Kikuchi T."/>
            <person name="Reid A.J."/>
            <person name="Thorpe P."/>
            <person name="Tsai I.J."/>
            <person name="Beasley H."/>
            <person name="Blok V."/>
            <person name="Cock P.J.A."/>
            <person name="Van den Akker S.E."/>
            <person name="Holroyd N."/>
            <person name="Hunt M."/>
            <person name="Mantelin S."/>
            <person name="Naghra H."/>
            <person name="Pain A."/>
            <person name="Palomares-Rius J.E."/>
            <person name="Zarowiecki M."/>
            <person name="Berriman M."/>
            <person name="Jones J.T."/>
            <person name="Urwin P.E."/>
        </authorList>
    </citation>
    <scope>NUCLEOTIDE SEQUENCE [LARGE SCALE GENOMIC DNA]</scope>
    <source>
        <strain evidence="6">Lindley</strain>
    </source>
</reference>
<dbReference type="InterPro" id="IPR007053">
    <property type="entry name" value="LRAT_dom"/>
</dbReference>
<protein>
    <submittedName>
        <fullName evidence="7">LRAT domain-containing protein</fullName>
    </submittedName>
</protein>
<keyword evidence="4" id="KW-0443">Lipid metabolism</keyword>
<evidence type="ECO:0000313" key="7">
    <source>
        <dbReference type="WBParaSite" id="GPLIN_000962300"/>
    </source>
</evidence>
<dbReference type="GO" id="GO:0004623">
    <property type="term" value="F:phospholipase A2 activity"/>
    <property type="evidence" value="ECO:0007669"/>
    <property type="project" value="TreeGrafter"/>
</dbReference>
<dbReference type="GO" id="GO:0070292">
    <property type="term" value="P:N-acylphosphatidylethanolamine metabolic process"/>
    <property type="evidence" value="ECO:0007669"/>
    <property type="project" value="TreeGrafter"/>
</dbReference>
<keyword evidence="6" id="KW-1185">Reference proteome</keyword>
<feature type="domain" description="LRAT" evidence="5">
    <location>
        <begin position="93"/>
        <end position="205"/>
    </location>
</feature>
<dbReference type="PROSITE" id="PS51934">
    <property type="entry name" value="LRAT"/>
    <property type="match status" value="1"/>
</dbReference>
<reference evidence="7" key="2">
    <citation type="submission" date="2016-06" db="UniProtKB">
        <authorList>
            <consortium name="WormBaseParasite"/>
        </authorList>
    </citation>
    <scope>IDENTIFICATION</scope>
</reference>
<dbReference type="GO" id="GO:0005737">
    <property type="term" value="C:cytoplasm"/>
    <property type="evidence" value="ECO:0007669"/>
    <property type="project" value="TreeGrafter"/>
</dbReference>
<comment type="similarity">
    <text evidence="1">Belongs to the H-rev107 family.</text>
</comment>
<accession>A0A183C9S5</accession>
<evidence type="ECO:0000256" key="2">
    <source>
        <dbReference type="ARBA" id="ARBA00022679"/>
    </source>
</evidence>
<dbReference type="WBParaSite" id="GPLIN_000962300">
    <property type="protein sequence ID" value="GPLIN_000962300"/>
    <property type="gene ID" value="GPLIN_000962300"/>
</dbReference>
<dbReference type="PANTHER" id="PTHR13943">
    <property type="entry name" value="HRAS-LIKE SUPPRESSOR - RELATED"/>
    <property type="match status" value="1"/>
</dbReference>
<evidence type="ECO:0000313" key="6">
    <source>
        <dbReference type="Proteomes" id="UP000050741"/>
    </source>
</evidence>
<dbReference type="PANTHER" id="PTHR13943:SF77">
    <property type="entry name" value="LRAT DOMAIN-CONTAINING PROTEIN"/>
    <property type="match status" value="1"/>
</dbReference>
<dbReference type="Gene3D" id="3.90.1720.10">
    <property type="entry name" value="endopeptidase domain like (from Nostoc punctiforme)"/>
    <property type="match status" value="1"/>
</dbReference>
<dbReference type="InterPro" id="IPR051496">
    <property type="entry name" value="H-rev107_PLA/AT"/>
</dbReference>
<organism evidence="6 7">
    <name type="scientific">Globodera pallida</name>
    <name type="common">Potato cyst nematode worm</name>
    <name type="synonym">Heterodera pallida</name>
    <dbReference type="NCBI Taxonomy" id="36090"/>
    <lineage>
        <taxon>Eukaryota</taxon>
        <taxon>Metazoa</taxon>
        <taxon>Ecdysozoa</taxon>
        <taxon>Nematoda</taxon>
        <taxon>Chromadorea</taxon>
        <taxon>Rhabditida</taxon>
        <taxon>Tylenchina</taxon>
        <taxon>Tylenchomorpha</taxon>
        <taxon>Tylenchoidea</taxon>
        <taxon>Heteroderidae</taxon>
        <taxon>Heteroderinae</taxon>
        <taxon>Globodera</taxon>
    </lineage>
</organism>
<name>A0A183C9S5_GLOPA</name>
<keyword evidence="3" id="KW-0378">Hydrolase</keyword>
<dbReference type="Pfam" id="PF04970">
    <property type="entry name" value="LRAT"/>
    <property type="match status" value="1"/>
</dbReference>
<dbReference type="GO" id="GO:0008970">
    <property type="term" value="F:phospholipase A1 activity"/>
    <property type="evidence" value="ECO:0007669"/>
    <property type="project" value="TreeGrafter"/>
</dbReference>
<proteinExistence type="inferred from homology"/>
<evidence type="ECO:0000259" key="5">
    <source>
        <dbReference type="PROSITE" id="PS51934"/>
    </source>
</evidence>
<dbReference type="GO" id="GO:0016410">
    <property type="term" value="F:N-acyltransferase activity"/>
    <property type="evidence" value="ECO:0007669"/>
    <property type="project" value="TreeGrafter"/>
</dbReference>
<dbReference type="AlphaFoldDB" id="A0A183C9S5"/>
<keyword evidence="2" id="KW-0808">Transferase</keyword>
<evidence type="ECO:0000256" key="1">
    <source>
        <dbReference type="ARBA" id="ARBA00007824"/>
    </source>
</evidence>
<sequence length="339" mass="37515">MRAEEMVIKGNLSVGDIIESKIVTALPNGTLLELPLFHKAVVVNPETLQIVQYRYKDQKDTTAEERHEMAALKGQMAAEGSNDVVNNLLDSVVEEAKRNFRNADGLAAIRNVRINCYGPIENGMMDLMRKYKTGNRKVYLDNLVESFREPCRINNNLDICLAPLQPKEIARRALVRIGEEQFDLQHQNCETFANWVRYGANYSEQGERIGKVLKNGINGFEALCERANRALVNIVEGEIERVKNEVIGGGFKGAGAGIVLGGLGCLMAPPACPAIAAVAIVGTAGANAFWNFRDARDQAMGNVESEMKAKLEQYKPEFVRIVRDLVVGLKLEKIVKINV</sequence>
<evidence type="ECO:0000256" key="3">
    <source>
        <dbReference type="ARBA" id="ARBA00022801"/>
    </source>
</evidence>